<feature type="domain" description="DALR anticodon binding" evidence="11">
    <location>
        <begin position="508"/>
        <end position="668"/>
    </location>
</feature>
<dbReference type="InterPro" id="IPR005148">
    <property type="entry name" value="Arg-tRNA-synth_N"/>
</dbReference>
<dbReference type="Gene3D" id="3.40.50.620">
    <property type="entry name" value="HUPs"/>
    <property type="match status" value="1"/>
</dbReference>
<dbReference type="EC" id="6.1.1.19" evidence="2"/>
<comment type="caution">
    <text evidence="13">The sequence shown here is derived from an EMBL/GenBank/DDBJ whole genome shotgun (WGS) entry which is preliminary data.</text>
</comment>
<comment type="catalytic activity">
    <reaction evidence="9">
        <text>tRNA(Arg) + L-arginine + ATP = L-arginyl-tRNA(Arg) + AMP + diphosphate</text>
        <dbReference type="Rhea" id="RHEA:20301"/>
        <dbReference type="Rhea" id="RHEA-COMP:9658"/>
        <dbReference type="Rhea" id="RHEA-COMP:9673"/>
        <dbReference type="ChEBI" id="CHEBI:30616"/>
        <dbReference type="ChEBI" id="CHEBI:32682"/>
        <dbReference type="ChEBI" id="CHEBI:33019"/>
        <dbReference type="ChEBI" id="CHEBI:78442"/>
        <dbReference type="ChEBI" id="CHEBI:78513"/>
        <dbReference type="ChEBI" id="CHEBI:456215"/>
        <dbReference type="EC" id="6.1.1.19"/>
    </reaction>
</comment>
<evidence type="ECO:0000259" key="12">
    <source>
        <dbReference type="SMART" id="SM01016"/>
    </source>
</evidence>
<dbReference type="InterPro" id="IPR014729">
    <property type="entry name" value="Rossmann-like_a/b/a_fold"/>
</dbReference>
<dbReference type="PANTHER" id="PTHR11956">
    <property type="entry name" value="ARGINYL-TRNA SYNTHETASE"/>
    <property type="match status" value="1"/>
</dbReference>
<dbReference type="InterPro" id="IPR001278">
    <property type="entry name" value="Arg-tRNA-ligase"/>
</dbReference>
<feature type="domain" description="Arginyl tRNA synthetase N-terminal" evidence="12">
    <location>
        <begin position="6"/>
        <end position="98"/>
    </location>
</feature>
<keyword evidence="8 10" id="KW-0030">Aminoacyl-tRNA synthetase</keyword>
<evidence type="ECO:0000259" key="11">
    <source>
        <dbReference type="SMART" id="SM00836"/>
    </source>
</evidence>
<evidence type="ECO:0000256" key="7">
    <source>
        <dbReference type="ARBA" id="ARBA00022917"/>
    </source>
</evidence>
<keyword evidence="14" id="KW-1185">Reference proteome</keyword>
<dbReference type="PRINTS" id="PR01038">
    <property type="entry name" value="TRNASYNTHARG"/>
</dbReference>
<dbReference type="Pfam" id="PF00750">
    <property type="entry name" value="tRNA-synt_1d"/>
    <property type="match status" value="1"/>
</dbReference>
<keyword evidence="6 10" id="KW-0067">ATP-binding</keyword>
<dbReference type="Gene3D" id="3.30.1360.70">
    <property type="entry name" value="Arginyl tRNA synthetase N-terminal domain"/>
    <property type="match status" value="1"/>
</dbReference>
<gene>
    <name evidence="13" type="ORF">J2Z70_004527</name>
</gene>
<dbReference type="PANTHER" id="PTHR11956:SF5">
    <property type="entry name" value="ARGININE--TRNA LIGASE, CYTOPLASMIC"/>
    <property type="match status" value="1"/>
</dbReference>
<evidence type="ECO:0000256" key="8">
    <source>
        <dbReference type="ARBA" id="ARBA00023146"/>
    </source>
</evidence>
<dbReference type="EMBL" id="JAGGLV010000017">
    <property type="protein sequence ID" value="MBP2114361.1"/>
    <property type="molecule type" value="Genomic_DNA"/>
</dbReference>
<evidence type="ECO:0000256" key="10">
    <source>
        <dbReference type="RuleBase" id="RU363038"/>
    </source>
</evidence>
<keyword evidence="3" id="KW-0963">Cytoplasm</keyword>
<evidence type="ECO:0000256" key="5">
    <source>
        <dbReference type="ARBA" id="ARBA00022741"/>
    </source>
</evidence>
<dbReference type="InterPro" id="IPR035684">
    <property type="entry name" value="ArgRS_core"/>
</dbReference>
<evidence type="ECO:0000313" key="14">
    <source>
        <dbReference type="Proteomes" id="UP000773462"/>
    </source>
</evidence>
<evidence type="ECO:0000256" key="6">
    <source>
        <dbReference type="ARBA" id="ARBA00022840"/>
    </source>
</evidence>
<dbReference type="SUPFAM" id="SSF52374">
    <property type="entry name" value="Nucleotidylyl transferase"/>
    <property type="match status" value="1"/>
</dbReference>
<evidence type="ECO:0000256" key="2">
    <source>
        <dbReference type="ARBA" id="ARBA00012837"/>
    </source>
</evidence>
<dbReference type="PROSITE" id="PS00178">
    <property type="entry name" value="AA_TRNA_LIGASE_I"/>
    <property type="match status" value="1"/>
</dbReference>
<dbReference type="InterPro" id="IPR036695">
    <property type="entry name" value="Arg-tRNA-synth_N_sf"/>
</dbReference>
<comment type="similarity">
    <text evidence="1 10">Belongs to the class-I aminoacyl-tRNA synthetase family.</text>
</comment>
<protein>
    <recommendedName>
        <fullName evidence="2">arginine--tRNA ligase</fullName>
        <ecNumber evidence="2">6.1.1.19</ecNumber>
    </recommendedName>
</protein>
<dbReference type="InterPro" id="IPR001412">
    <property type="entry name" value="aa-tRNA-synth_I_CS"/>
</dbReference>
<dbReference type="Pfam" id="PF03485">
    <property type="entry name" value="Arg_tRNA_synt_N"/>
    <property type="match status" value="1"/>
</dbReference>
<dbReference type="Proteomes" id="UP000773462">
    <property type="component" value="Unassembled WGS sequence"/>
</dbReference>
<keyword evidence="5 10" id="KW-0547">Nucleotide-binding</keyword>
<dbReference type="InterPro" id="IPR009080">
    <property type="entry name" value="tRNAsynth_Ia_anticodon-bd"/>
</dbReference>
<sequence>MPMLSELIQESLKQSVHKIALTLGVPVIAEVHVALEQPASADHGDYSSNIAMQLARPLRKAPLAIAGLIVAELEASGSVHGLVLRTEVAGPGFINMYLDWQAWARSKGSFTLPQHAGGSKVIVEHTSVNPNKSMHIGHLRNSCIGDALVRVLRATGHTVEVHNYVDDLGNQLADTVAGLLSVPLAGEHMRFGDYCWDIYAEINKTYAQQPKMVQKRTEILHALEEGHGNTAWIGNLVAGQILKEHVEEMRGFGIDYDLLVWESSILKEGFWASAFELLPQTEIFVQETEGKLAGCWILKQPAEDATPDTLEEHQKDKVLVRSNGILTYTAKDIAYHLWKFGLLEKDFSYSEFQSGLWTTGLSGQALPFGRADQVVNVIDYRQEYPQQMVKQALKALGFSAQADALHHVSYGVVSLSPASAAGLGIDTSSGKSSYAMSGRQGIGIKVTELVRLMEDMIESTRSDKNGLSSRLIATAAIRYYLLRFNLGTEIVFDFKQAMEISGNTGVYLMYAYARAQRVLSKAAAAGGGSGVSESGVSESGVGEFNVGESGVGEYGVGESGVGEYGVGEYGVGGVPLFPAQLEAAELALLRQLSMWQDTLYTASRELTPNTICNYAYSLASLFSNFYSACPILKGGEANITFRLWLTRSFTDTLGEALDVLGLPKPERM</sequence>
<accession>A0ABS4NWD0</accession>
<dbReference type="Pfam" id="PF05746">
    <property type="entry name" value="DALR_1"/>
    <property type="match status" value="1"/>
</dbReference>
<keyword evidence="7 10" id="KW-0648">Protein biosynthesis</keyword>
<dbReference type="GO" id="GO:0004814">
    <property type="term" value="F:arginine-tRNA ligase activity"/>
    <property type="evidence" value="ECO:0007669"/>
    <property type="project" value="UniProtKB-EC"/>
</dbReference>
<dbReference type="InterPro" id="IPR008909">
    <property type="entry name" value="DALR_anticod-bd"/>
</dbReference>
<evidence type="ECO:0000256" key="3">
    <source>
        <dbReference type="ARBA" id="ARBA00022490"/>
    </source>
</evidence>
<dbReference type="SUPFAM" id="SSF47323">
    <property type="entry name" value="Anticodon-binding domain of a subclass of class I aminoacyl-tRNA synthetases"/>
    <property type="match status" value="1"/>
</dbReference>
<dbReference type="SUPFAM" id="SSF55190">
    <property type="entry name" value="Arginyl-tRNA synthetase (ArgRS), N-terminal 'additional' domain"/>
    <property type="match status" value="1"/>
</dbReference>
<organism evidence="13 14">
    <name type="scientific">Paenibacillus silagei</name>
    <dbReference type="NCBI Taxonomy" id="1670801"/>
    <lineage>
        <taxon>Bacteria</taxon>
        <taxon>Bacillati</taxon>
        <taxon>Bacillota</taxon>
        <taxon>Bacilli</taxon>
        <taxon>Bacillales</taxon>
        <taxon>Paenibacillaceae</taxon>
        <taxon>Paenibacillus</taxon>
    </lineage>
</organism>
<evidence type="ECO:0000313" key="13">
    <source>
        <dbReference type="EMBL" id="MBP2114361.1"/>
    </source>
</evidence>
<evidence type="ECO:0000256" key="9">
    <source>
        <dbReference type="ARBA" id="ARBA00049339"/>
    </source>
</evidence>
<keyword evidence="4 10" id="KW-0436">Ligase</keyword>
<dbReference type="SMART" id="SM00836">
    <property type="entry name" value="DALR_1"/>
    <property type="match status" value="1"/>
</dbReference>
<name>A0ABS4NWD0_9BACL</name>
<evidence type="ECO:0000256" key="1">
    <source>
        <dbReference type="ARBA" id="ARBA00005594"/>
    </source>
</evidence>
<evidence type="ECO:0000256" key="4">
    <source>
        <dbReference type="ARBA" id="ARBA00022598"/>
    </source>
</evidence>
<dbReference type="SMART" id="SM01016">
    <property type="entry name" value="Arg_tRNA_synt_N"/>
    <property type="match status" value="1"/>
</dbReference>
<reference evidence="13 14" key="1">
    <citation type="submission" date="2021-03" db="EMBL/GenBank/DDBJ databases">
        <title>Genomic Encyclopedia of Type Strains, Phase IV (KMG-IV): sequencing the most valuable type-strain genomes for metagenomic binning, comparative biology and taxonomic classification.</title>
        <authorList>
            <person name="Goeker M."/>
        </authorList>
    </citation>
    <scope>NUCLEOTIDE SEQUENCE [LARGE SCALE GENOMIC DNA]</scope>
    <source>
        <strain evidence="13 14">DSM 101953</strain>
    </source>
</reference>
<dbReference type="Gene3D" id="1.10.730.10">
    <property type="entry name" value="Isoleucyl-tRNA Synthetase, Domain 1"/>
    <property type="match status" value="1"/>
</dbReference>
<proteinExistence type="inferred from homology"/>